<dbReference type="Proteomes" id="UP000321323">
    <property type="component" value="Chromosome"/>
</dbReference>
<evidence type="ECO:0000259" key="1">
    <source>
        <dbReference type="SMART" id="SM01321"/>
    </source>
</evidence>
<gene>
    <name evidence="2" type="ORF">E7V67_003815</name>
</gene>
<dbReference type="EMBL" id="CP136508">
    <property type="protein sequence ID" value="WUR14238.1"/>
    <property type="molecule type" value="Genomic_DNA"/>
</dbReference>
<keyword evidence="3" id="KW-1185">Reference proteome</keyword>
<dbReference type="SUPFAM" id="SSF143422">
    <property type="entry name" value="Transposase IS200-like"/>
    <property type="match status" value="1"/>
</dbReference>
<organism evidence="2 3">
    <name type="scientific">[Empedobacter] haloabium</name>
    <dbReference type="NCBI Taxonomy" id="592317"/>
    <lineage>
        <taxon>Bacteria</taxon>
        <taxon>Pseudomonadati</taxon>
        <taxon>Pseudomonadota</taxon>
        <taxon>Betaproteobacteria</taxon>
        <taxon>Burkholderiales</taxon>
        <taxon>Oxalobacteraceae</taxon>
        <taxon>Telluria group</taxon>
        <taxon>Telluria group incertae sedis</taxon>
    </lineage>
</organism>
<reference evidence="2 3" key="1">
    <citation type="journal article" date="2019" name="Int. J. Syst. Evol. Microbiol.">
        <title>The Draft Whole-Genome Sequence of the Antibiotic Producer Empedobacter haloabium ATCC 31962 Provides Indications for Its Taxonomic Reclassification.</title>
        <authorList>
            <person name="Miess H."/>
            <person name="Arlt P."/>
            <person name="Apel A.K."/>
            <person name="Weber T."/>
            <person name="Nieselt K."/>
            <person name="Hanssen F."/>
            <person name="Czemmel S."/>
            <person name="Nahnsen S."/>
            <person name="Gross H."/>
        </authorList>
    </citation>
    <scope>NUCLEOTIDE SEQUENCE [LARGE SCALE GENOMIC DNA]</scope>
    <source>
        <strain evidence="2 3">ATCC 31962</strain>
    </source>
</reference>
<dbReference type="Pfam" id="PF01797">
    <property type="entry name" value="Y1_Tnp"/>
    <property type="match status" value="1"/>
</dbReference>
<evidence type="ECO:0000313" key="3">
    <source>
        <dbReference type="Proteomes" id="UP000321323"/>
    </source>
</evidence>
<sequence length="261" mass="29408">MSRPPRTLFQGAIYHVTSRGNRRANIYADERDHLTWLDVLAETAERYDFKVHAYCMMPNHYHLLVETPSANLSDGMRFLNGRYAKRHNDRHGLVGHVIQGRYYAILVERNSQLLEAARYISLNPVRARLVRCAAEWRWSSHCYLTGVAAAPPWMSLEWLLGHFHGESAAEQAEAFSAFVDASLREPSPFSQKVAKNRCLETLDARLNPMSTNAAIASAYATGLFTRAELAAHFEVSVKTISRAISSHTTATTEEPVSRFGD</sequence>
<evidence type="ECO:0000313" key="2">
    <source>
        <dbReference type="EMBL" id="WUR14238.1"/>
    </source>
</evidence>
<name>A0ABZ1UQ12_9BURK</name>
<dbReference type="SMART" id="SM01321">
    <property type="entry name" value="Y1_Tnp"/>
    <property type="match status" value="1"/>
</dbReference>
<dbReference type="PANTHER" id="PTHR34322:SF2">
    <property type="entry name" value="TRANSPOSASE IS200-LIKE DOMAIN-CONTAINING PROTEIN"/>
    <property type="match status" value="1"/>
</dbReference>
<dbReference type="NCBIfam" id="NF047646">
    <property type="entry name" value="REP_Tyr_transpos"/>
    <property type="match status" value="1"/>
</dbReference>
<accession>A0ABZ1UQ12</accession>
<dbReference type="InterPro" id="IPR036515">
    <property type="entry name" value="Transposase_17_sf"/>
</dbReference>
<proteinExistence type="predicted"/>
<dbReference type="PANTHER" id="PTHR34322">
    <property type="entry name" value="TRANSPOSASE, Y1_TNP DOMAIN-CONTAINING"/>
    <property type="match status" value="1"/>
</dbReference>
<feature type="domain" description="Transposase IS200-like" evidence="1">
    <location>
        <begin position="9"/>
        <end position="123"/>
    </location>
</feature>
<protein>
    <submittedName>
        <fullName evidence="2">Transposase</fullName>
    </submittedName>
</protein>
<dbReference type="InterPro" id="IPR002686">
    <property type="entry name" value="Transposase_17"/>
</dbReference>
<dbReference type="Gene3D" id="3.30.70.1290">
    <property type="entry name" value="Transposase IS200-like"/>
    <property type="match status" value="1"/>
</dbReference>